<feature type="compositionally biased region" description="Acidic residues" evidence="1">
    <location>
        <begin position="348"/>
        <end position="361"/>
    </location>
</feature>
<accession>A0A135RPF0</accession>
<name>A0A135RPF0_9PEZI</name>
<proteinExistence type="predicted"/>
<feature type="region of interest" description="Disordered" evidence="1">
    <location>
        <begin position="348"/>
        <end position="382"/>
    </location>
</feature>
<evidence type="ECO:0000313" key="2">
    <source>
        <dbReference type="EMBL" id="KXH25544.1"/>
    </source>
</evidence>
<feature type="region of interest" description="Disordered" evidence="1">
    <location>
        <begin position="440"/>
        <end position="505"/>
    </location>
</feature>
<comment type="caution">
    <text evidence="2">The sequence shown here is derived from an EMBL/GenBank/DDBJ whole genome shotgun (WGS) entry which is preliminary data.</text>
</comment>
<dbReference type="Proteomes" id="UP000070054">
    <property type="component" value="Unassembled WGS sequence"/>
</dbReference>
<feature type="compositionally biased region" description="Low complexity" evidence="1">
    <location>
        <begin position="208"/>
        <end position="223"/>
    </location>
</feature>
<evidence type="ECO:0000256" key="1">
    <source>
        <dbReference type="SAM" id="MobiDB-lite"/>
    </source>
</evidence>
<feature type="compositionally biased region" description="Low complexity" evidence="1">
    <location>
        <begin position="446"/>
        <end position="459"/>
    </location>
</feature>
<dbReference type="OrthoDB" id="4851861at2759"/>
<dbReference type="AlphaFoldDB" id="A0A135RPF0"/>
<feature type="region of interest" description="Disordered" evidence="1">
    <location>
        <begin position="201"/>
        <end position="225"/>
    </location>
</feature>
<gene>
    <name evidence="2" type="ORF">CNYM01_00325</name>
</gene>
<dbReference type="EMBL" id="JEMN01001852">
    <property type="protein sequence ID" value="KXH25544.1"/>
    <property type="molecule type" value="Genomic_DNA"/>
</dbReference>
<sequence length="586" mass="64251">MSPKIEDKLGSLDLYPASYFMPIRHGGQRPVKVAGYTLRALAETCRSEERYNAARESLMSIIHIFHEEIEMLRIAGSPATKPAEQGYLNGWEDALSTVIGVLNYCIVKPVSQSSPNALPETPQHLDRPLHSLRVKKLAEMYACPPLLSLESLGQAPDDVKGKGPMTPNGIDIRQEESAARWLEFIVGGKYRLAKKHSSLDIASTDTNGSGVSTPSTTSSGSSVQNLLSFPSSQDTERFALAEENQLTPDASELIRGIDTIQILLHYERQCRISERRIAAELIKSSVLRQAIFQDRIGRVPTSEGANGRRKGDVEDSINDPFFGQTMYEKAVGQVKSLFRRWGGTAWQDDTETEADTETDTDTDLKEASTQAVEERTGSTSESLMGEYGYLESSLACLNPESDLSFPMVPDSSYQLKYQGTEACVPDVQAPMYQTLFMRSPDLTPKSGSSCDASNLLSSSEYRPLPSQSDLMVEGNSPEDARDLLSSSQDSLASIEQVPASREREQLKLRKSPFLEYYGSHYPKKNFGGASHRAPLAASRTSKDGSQGTSAEPDCPASSTGHPPPSQPWTVVCQCKGCQERASHDQV</sequence>
<reference evidence="2 3" key="1">
    <citation type="submission" date="2014-02" db="EMBL/GenBank/DDBJ databases">
        <title>The genome sequence of Colletotrichum nymphaeae SA-01.</title>
        <authorList>
            <person name="Baroncelli R."/>
            <person name="Thon M.R."/>
        </authorList>
    </citation>
    <scope>NUCLEOTIDE SEQUENCE [LARGE SCALE GENOMIC DNA]</scope>
    <source>
        <strain evidence="2 3">SA-01</strain>
    </source>
</reference>
<organism evidence="2 3">
    <name type="scientific">Colletotrichum nymphaeae SA-01</name>
    <dbReference type="NCBI Taxonomy" id="1460502"/>
    <lineage>
        <taxon>Eukaryota</taxon>
        <taxon>Fungi</taxon>
        <taxon>Dikarya</taxon>
        <taxon>Ascomycota</taxon>
        <taxon>Pezizomycotina</taxon>
        <taxon>Sordariomycetes</taxon>
        <taxon>Hypocreomycetidae</taxon>
        <taxon>Glomerellales</taxon>
        <taxon>Glomerellaceae</taxon>
        <taxon>Colletotrichum</taxon>
        <taxon>Colletotrichum acutatum species complex</taxon>
    </lineage>
</organism>
<keyword evidence="3" id="KW-1185">Reference proteome</keyword>
<feature type="compositionally biased region" description="Basic and acidic residues" evidence="1">
    <location>
        <begin position="362"/>
        <end position="376"/>
    </location>
</feature>
<feature type="region of interest" description="Disordered" evidence="1">
    <location>
        <begin position="525"/>
        <end position="569"/>
    </location>
</feature>
<evidence type="ECO:0000313" key="3">
    <source>
        <dbReference type="Proteomes" id="UP000070054"/>
    </source>
</evidence>
<protein>
    <submittedName>
        <fullName evidence="2">Uncharacterized protein</fullName>
    </submittedName>
</protein>
<feature type="compositionally biased region" description="Low complexity" evidence="1">
    <location>
        <begin position="483"/>
        <end position="493"/>
    </location>
</feature>